<evidence type="ECO:0000256" key="4">
    <source>
        <dbReference type="ARBA" id="ARBA00022833"/>
    </source>
</evidence>
<evidence type="ECO:0000313" key="8">
    <source>
        <dbReference type="EMBL" id="KAF7372466.1"/>
    </source>
</evidence>
<keyword evidence="9" id="KW-1185">Reference proteome</keyword>
<comment type="caution">
    <text evidence="8">The sequence shown here is derived from an EMBL/GenBank/DDBJ whole genome shotgun (WGS) entry which is preliminary data.</text>
</comment>
<feature type="compositionally biased region" description="Low complexity" evidence="6">
    <location>
        <begin position="102"/>
        <end position="111"/>
    </location>
</feature>
<keyword evidence="2" id="KW-0479">Metal-binding</keyword>
<dbReference type="EMBL" id="JACAZI010000001">
    <property type="protein sequence ID" value="KAF7372466.1"/>
    <property type="molecule type" value="Genomic_DNA"/>
</dbReference>
<gene>
    <name evidence="8" type="ORF">MVEN_00108200</name>
</gene>
<dbReference type="AlphaFoldDB" id="A0A8H6Z8X2"/>
<evidence type="ECO:0000256" key="2">
    <source>
        <dbReference type="ARBA" id="ARBA00022723"/>
    </source>
</evidence>
<feature type="compositionally biased region" description="Pro residues" evidence="6">
    <location>
        <begin position="57"/>
        <end position="68"/>
    </location>
</feature>
<dbReference type="Proteomes" id="UP000620124">
    <property type="component" value="Unassembled WGS sequence"/>
</dbReference>
<dbReference type="InterPro" id="IPR052035">
    <property type="entry name" value="ZnF_BED_domain_contain"/>
</dbReference>
<keyword evidence="5" id="KW-0539">Nucleus</keyword>
<feature type="compositionally biased region" description="Basic and acidic residues" evidence="6">
    <location>
        <begin position="76"/>
        <end position="94"/>
    </location>
</feature>
<organism evidence="8 9">
    <name type="scientific">Mycena venus</name>
    <dbReference type="NCBI Taxonomy" id="2733690"/>
    <lineage>
        <taxon>Eukaryota</taxon>
        <taxon>Fungi</taxon>
        <taxon>Dikarya</taxon>
        <taxon>Basidiomycota</taxon>
        <taxon>Agaricomycotina</taxon>
        <taxon>Agaricomycetes</taxon>
        <taxon>Agaricomycetidae</taxon>
        <taxon>Agaricales</taxon>
        <taxon>Marasmiineae</taxon>
        <taxon>Mycenaceae</taxon>
        <taxon>Mycena</taxon>
    </lineage>
</organism>
<evidence type="ECO:0000256" key="1">
    <source>
        <dbReference type="ARBA" id="ARBA00004123"/>
    </source>
</evidence>
<dbReference type="PANTHER" id="PTHR46481:SF10">
    <property type="entry name" value="ZINC FINGER BED DOMAIN-CONTAINING PROTEIN 39"/>
    <property type="match status" value="1"/>
</dbReference>
<dbReference type="InterPro" id="IPR012337">
    <property type="entry name" value="RNaseH-like_sf"/>
</dbReference>
<proteinExistence type="predicted"/>
<dbReference type="PANTHER" id="PTHR46481">
    <property type="entry name" value="ZINC FINGER BED DOMAIN-CONTAINING PROTEIN 4"/>
    <property type="match status" value="1"/>
</dbReference>
<dbReference type="OrthoDB" id="3172935at2759"/>
<keyword evidence="4" id="KW-0862">Zinc</keyword>
<protein>
    <submittedName>
        <fullName evidence="8">HAT family dimerization domain-containing protein</fullName>
    </submittedName>
</protein>
<evidence type="ECO:0000256" key="6">
    <source>
        <dbReference type="SAM" id="MobiDB-lite"/>
    </source>
</evidence>
<evidence type="ECO:0000256" key="3">
    <source>
        <dbReference type="ARBA" id="ARBA00022771"/>
    </source>
</evidence>
<dbReference type="Pfam" id="PF05699">
    <property type="entry name" value="Dimer_Tnp_hAT"/>
    <property type="match status" value="1"/>
</dbReference>
<evidence type="ECO:0000313" key="9">
    <source>
        <dbReference type="Proteomes" id="UP000620124"/>
    </source>
</evidence>
<feature type="domain" description="HAT C-terminal dimerisation" evidence="7">
    <location>
        <begin position="727"/>
        <end position="789"/>
    </location>
</feature>
<accession>A0A8H6Z8X2</accession>
<dbReference type="InterPro" id="IPR008906">
    <property type="entry name" value="HATC_C_dom"/>
</dbReference>
<dbReference type="SUPFAM" id="SSF53098">
    <property type="entry name" value="Ribonuclease H-like"/>
    <property type="match status" value="1"/>
</dbReference>
<name>A0A8H6Z8X2_9AGAR</name>
<feature type="compositionally biased region" description="Low complexity" evidence="6">
    <location>
        <begin position="129"/>
        <end position="146"/>
    </location>
</feature>
<comment type="subcellular location">
    <subcellularLocation>
        <location evidence="1">Nucleus</location>
    </subcellularLocation>
</comment>
<sequence>MPPRRPPVPAAVADAPAQTPPQTPKRSRRARRAPTAADKTPPPPPPPTQTRRQRRQPAPPAEPAPIPAGPEGSPVEPDRVGDGDGHAAARPHDIFDDDDPDAAAAGAAPRPYVHFAGCDSDNGEYFPDPSASPSRSPSPTRQSSSQRRQHRRSPRAGPHASPLPAPRRKGTDRSGSANDVWTFFEPKDLQGAQKRECLFCKQRHAANPHMGTYKFSANTSTGVLRRHLYEHHVDAWVEGCDQLKIPIKAKEAARFVDAYREAFVDAIVEFIVGDDQSINVVENEQLRAIFLMLRAELKDSDIPHRTKIRKRVIEIWDEHLNTLQEEMAGAIGMISTTMDLWTDKQKTPFMAVTGYWLQATLIDTPAGPQYTLRLRTDLIGFLRVPGHHDGEHLATAFLYIIDRIGIASKLGWVTLDNTSNNDTFMTYLEIELDKRKIPFRKLERRIRCFPHIVNLACKAVLGAITDMDFAASGAADFVSDPAGEVPTFIDAIARDPIATVRTTIRASSLRRQYFSDVLKALQQKDLQLLRDVDTRWSSTLIMMDRAILLREAIDKFLSDPQFRNLKKYKLGDKEWDALAAFKRILSRLSAEKTSTLGDALPAFEAMITAWEKQQVIYPETAHIVQQGIDKLESYRERVQDVPAYILSMLKLRWFEKHWPERVQEVKDLFLHELRRYRSNLTSTPARPSRSNWEDEILGMDTPERPTHGQSLKEEVQSYFMEGLYTLGSVRYWQENQLRHPTIFALALDILPIQGSAVPCERVFSSSAETDTVRRNRTAPDLMKALQMLKFSVTKGRGLNFTGGTSREEEIALMELETEHRGLVPEDPTGYNSFIQSLLDTEYDSE</sequence>
<dbReference type="GO" id="GO:0008270">
    <property type="term" value="F:zinc ion binding"/>
    <property type="evidence" value="ECO:0007669"/>
    <property type="project" value="UniProtKB-KW"/>
</dbReference>
<feature type="region of interest" description="Disordered" evidence="6">
    <location>
        <begin position="1"/>
        <end position="179"/>
    </location>
</feature>
<keyword evidence="3" id="KW-0863">Zinc-finger</keyword>
<evidence type="ECO:0000259" key="7">
    <source>
        <dbReference type="Pfam" id="PF05699"/>
    </source>
</evidence>
<evidence type="ECO:0000256" key="5">
    <source>
        <dbReference type="ARBA" id="ARBA00023242"/>
    </source>
</evidence>
<reference evidence="8" key="1">
    <citation type="submission" date="2020-05" db="EMBL/GenBank/DDBJ databases">
        <title>Mycena genomes resolve the evolution of fungal bioluminescence.</title>
        <authorList>
            <person name="Tsai I.J."/>
        </authorList>
    </citation>
    <scope>NUCLEOTIDE SEQUENCE</scope>
    <source>
        <strain evidence="8">CCC161011</strain>
    </source>
</reference>
<dbReference type="GO" id="GO:0046983">
    <property type="term" value="F:protein dimerization activity"/>
    <property type="evidence" value="ECO:0007669"/>
    <property type="project" value="InterPro"/>
</dbReference>
<dbReference type="GO" id="GO:0005634">
    <property type="term" value="C:nucleus"/>
    <property type="evidence" value="ECO:0007669"/>
    <property type="project" value="UniProtKB-SubCell"/>
</dbReference>